<dbReference type="FunFam" id="3.30.730.10:FF:000001">
    <property type="entry name" value="Ethylene-responsive transcription factor 2"/>
    <property type="match status" value="1"/>
</dbReference>
<dbReference type="PROSITE" id="PS51032">
    <property type="entry name" value="AP2_ERF"/>
    <property type="match status" value="1"/>
</dbReference>
<keyword evidence="7" id="KW-0539">Nucleus</keyword>
<comment type="caution">
    <text evidence="11">The sequence shown here is derived from an EMBL/GenBank/DDBJ whole genome shotgun (WGS) entry which is preliminary data.</text>
</comment>
<feature type="domain" description="AP2/ERF" evidence="10">
    <location>
        <begin position="59"/>
        <end position="116"/>
    </location>
</feature>
<evidence type="ECO:0000256" key="5">
    <source>
        <dbReference type="ARBA" id="ARBA00023159"/>
    </source>
</evidence>
<keyword evidence="2" id="KW-0611">Plant defense</keyword>
<sequence>MSYEPHISELESSSSSPAPTLEFAQPDPNPEPFTTRPEKPDPGPRKANRIPRDSSKHPVYRGIRMRTSGKWVSEIREPGKKSRIWLGTFPSARMAACAHDAAAMSLKGNGTVLNFPELAGTLPRPASLSPRDVQAAAAKAATMSSLDSPPSSLTKQPLSAAGKLLSLGRGMEMSSSDELCEIVELPSLVTSYSAELNREVVYVDLVDGWVYPPPPWMDGSDDDCEIAVADKVETFLSDKDREPVAIAPEVMSCARVLEVRLPVFGVLMVVTVHFLKTTRSTPENSNPGAGDPRRPSPDSGDPRLTPASLFCTRSASFSIRSAPFSADSPLYQPQTRRHPQPSHRRPSPAVTSLRRPSPDSGESPRYRFM</sequence>
<dbReference type="Proteomes" id="UP000626092">
    <property type="component" value="Unassembled WGS sequence"/>
</dbReference>
<dbReference type="Gene3D" id="3.30.730.10">
    <property type="entry name" value="AP2/ERF domain"/>
    <property type="match status" value="1"/>
</dbReference>
<dbReference type="AlphaFoldDB" id="A0A834GL20"/>
<evidence type="ECO:0000256" key="7">
    <source>
        <dbReference type="ARBA" id="ARBA00023242"/>
    </source>
</evidence>
<dbReference type="InterPro" id="IPR001471">
    <property type="entry name" value="AP2/ERF_dom"/>
</dbReference>
<dbReference type="PRINTS" id="PR00367">
    <property type="entry name" value="ETHRSPELEMNT"/>
</dbReference>
<feature type="region of interest" description="Disordered" evidence="9">
    <location>
        <begin position="323"/>
        <end position="369"/>
    </location>
</feature>
<evidence type="ECO:0000256" key="4">
    <source>
        <dbReference type="ARBA" id="ARBA00023125"/>
    </source>
</evidence>
<dbReference type="GO" id="GO:0003700">
    <property type="term" value="F:DNA-binding transcription factor activity"/>
    <property type="evidence" value="ECO:0007669"/>
    <property type="project" value="InterPro"/>
</dbReference>
<reference evidence="11" key="1">
    <citation type="submission" date="2019-11" db="EMBL/GenBank/DDBJ databases">
        <authorList>
            <person name="Liu Y."/>
            <person name="Hou J."/>
            <person name="Li T.-Q."/>
            <person name="Guan C.-H."/>
            <person name="Wu X."/>
            <person name="Wu H.-Z."/>
            <person name="Ling F."/>
            <person name="Zhang R."/>
            <person name="Shi X.-G."/>
            <person name="Ren J.-P."/>
            <person name="Chen E.-F."/>
            <person name="Sun J.-M."/>
        </authorList>
    </citation>
    <scope>NUCLEOTIDE SEQUENCE</scope>
    <source>
        <strain evidence="11">Adult_tree_wgs_1</strain>
        <tissue evidence="11">Leaves</tissue>
    </source>
</reference>
<feature type="compositionally biased region" description="Basic residues" evidence="9">
    <location>
        <begin position="335"/>
        <end position="346"/>
    </location>
</feature>
<comment type="subcellular location">
    <subcellularLocation>
        <location evidence="1">Nucleus</location>
    </subcellularLocation>
</comment>
<dbReference type="Pfam" id="PF00847">
    <property type="entry name" value="AP2"/>
    <property type="match status" value="1"/>
</dbReference>
<feature type="region of interest" description="Disordered" evidence="9">
    <location>
        <begin position="1"/>
        <end position="56"/>
    </location>
</feature>
<dbReference type="GO" id="GO:0003677">
    <property type="term" value="F:DNA binding"/>
    <property type="evidence" value="ECO:0007669"/>
    <property type="project" value="UniProtKB-KW"/>
</dbReference>
<evidence type="ECO:0000256" key="2">
    <source>
        <dbReference type="ARBA" id="ARBA00022821"/>
    </source>
</evidence>
<evidence type="ECO:0000256" key="8">
    <source>
        <dbReference type="ARBA" id="ARBA00024343"/>
    </source>
</evidence>
<dbReference type="SUPFAM" id="SSF54171">
    <property type="entry name" value="DNA-binding domain"/>
    <property type="match status" value="1"/>
</dbReference>
<feature type="compositionally biased region" description="Basic and acidic residues" evidence="9">
    <location>
        <begin position="36"/>
        <end position="56"/>
    </location>
</feature>
<evidence type="ECO:0000256" key="6">
    <source>
        <dbReference type="ARBA" id="ARBA00023163"/>
    </source>
</evidence>
<dbReference type="PANTHER" id="PTHR31985">
    <property type="entry name" value="ETHYLENE-RESPONSIVE TRANSCRIPTION FACTOR ERF042-RELATED"/>
    <property type="match status" value="1"/>
</dbReference>
<dbReference type="PANTHER" id="PTHR31985:SF294">
    <property type="entry name" value="DEHYDRATION-RESPONSIVE ELEMENT-BINDING PROTEIN 3-LIKE"/>
    <property type="match status" value="1"/>
</dbReference>
<name>A0A834GL20_RHOSS</name>
<dbReference type="OrthoDB" id="1691380at2759"/>
<dbReference type="SMART" id="SM00380">
    <property type="entry name" value="AP2"/>
    <property type="match status" value="1"/>
</dbReference>
<keyword evidence="5" id="KW-0010">Activator</keyword>
<keyword evidence="6" id="KW-0804">Transcription</keyword>
<keyword evidence="3" id="KW-0805">Transcription regulation</keyword>
<proteinExistence type="inferred from homology"/>
<protein>
    <recommendedName>
        <fullName evidence="10">AP2/ERF domain-containing protein</fullName>
    </recommendedName>
</protein>
<evidence type="ECO:0000256" key="9">
    <source>
        <dbReference type="SAM" id="MobiDB-lite"/>
    </source>
</evidence>
<dbReference type="EMBL" id="WJXA01000009">
    <property type="protein sequence ID" value="KAF7133058.1"/>
    <property type="molecule type" value="Genomic_DNA"/>
</dbReference>
<organism evidence="11 12">
    <name type="scientific">Rhododendron simsii</name>
    <name type="common">Sims's rhododendron</name>
    <dbReference type="NCBI Taxonomy" id="118357"/>
    <lineage>
        <taxon>Eukaryota</taxon>
        <taxon>Viridiplantae</taxon>
        <taxon>Streptophyta</taxon>
        <taxon>Embryophyta</taxon>
        <taxon>Tracheophyta</taxon>
        <taxon>Spermatophyta</taxon>
        <taxon>Magnoliopsida</taxon>
        <taxon>eudicotyledons</taxon>
        <taxon>Gunneridae</taxon>
        <taxon>Pentapetalae</taxon>
        <taxon>asterids</taxon>
        <taxon>Ericales</taxon>
        <taxon>Ericaceae</taxon>
        <taxon>Ericoideae</taxon>
        <taxon>Rhodoreae</taxon>
        <taxon>Rhododendron</taxon>
    </lineage>
</organism>
<keyword evidence="12" id="KW-1185">Reference proteome</keyword>
<evidence type="ECO:0000259" key="10">
    <source>
        <dbReference type="PROSITE" id="PS51032"/>
    </source>
</evidence>
<comment type="similarity">
    <text evidence="8">Belongs to the AP2/ERF transcription factor family. ERF subfamily.</text>
</comment>
<dbReference type="InterPro" id="IPR036955">
    <property type="entry name" value="AP2/ERF_dom_sf"/>
</dbReference>
<dbReference type="GO" id="GO:0006952">
    <property type="term" value="P:defense response"/>
    <property type="evidence" value="ECO:0007669"/>
    <property type="project" value="UniProtKB-KW"/>
</dbReference>
<keyword evidence="4" id="KW-0238">DNA-binding</keyword>
<evidence type="ECO:0000313" key="12">
    <source>
        <dbReference type="Proteomes" id="UP000626092"/>
    </source>
</evidence>
<feature type="region of interest" description="Disordered" evidence="9">
    <location>
        <begin position="279"/>
        <end position="307"/>
    </location>
</feature>
<accession>A0A834GL20</accession>
<gene>
    <name evidence="11" type="ORF">RHSIM_Rhsim09G0023300</name>
</gene>
<dbReference type="InterPro" id="IPR016177">
    <property type="entry name" value="DNA-bd_dom_sf"/>
</dbReference>
<dbReference type="GO" id="GO:0005634">
    <property type="term" value="C:nucleus"/>
    <property type="evidence" value="ECO:0007669"/>
    <property type="project" value="UniProtKB-SubCell"/>
</dbReference>
<evidence type="ECO:0000256" key="1">
    <source>
        <dbReference type="ARBA" id="ARBA00004123"/>
    </source>
</evidence>
<dbReference type="CDD" id="cd00018">
    <property type="entry name" value="AP2"/>
    <property type="match status" value="1"/>
</dbReference>
<evidence type="ECO:0000313" key="11">
    <source>
        <dbReference type="EMBL" id="KAF7133058.1"/>
    </source>
</evidence>
<dbReference type="InterPro" id="IPR051032">
    <property type="entry name" value="AP2/ERF_TF_ERF_subfamily"/>
</dbReference>
<evidence type="ECO:0000256" key="3">
    <source>
        <dbReference type="ARBA" id="ARBA00023015"/>
    </source>
</evidence>